<dbReference type="HOGENOM" id="CLU_083656_0_0_1"/>
<dbReference type="EMBL" id="KB446011">
    <property type="protein sequence ID" value="EMD30555.1"/>
    <property type="molecule type" value="Genomic_DNA"/>
</dbReference>
<protein>
    <recommendedName>
        <fullName evidence="4">Methyltransferase type 11 domain-containing protein</fullName>
    </recommendedName>
</protein>
<feature type="compositionally biased region" description="Polar residues" evidence="1">
    <location>
        <begin position="236"/>
        <end position="248"/>
    </location>
</feature>
<evidence type="ECO:0000256" key="1">
    <source>
        <dbReference type="SAM" id="MobiDB-lite"/>
    </source>
</evidence>
<feature type="compositionally biased region" description="Basic and acidic residues" evidence="1">
    <location>
        <begin position="114"/>
        <end position="123"/>
    </location>
</feature>
<dbReference type="STRING" id="914234.M2QEX1"/>
<gene>
    <name evidence="2" type="ORF">CERSUDRAFT_120374</name>
</gene>
<dbReference type="Proteomes" id="UP000016930">
    <property type="component" value="Unassembled WGS sequence"/>
</dbReference>
<accession>M2QEX1</accession>
<feature type="region of interest" description="Disordered" evidence="1">
    <location>
        <begin position="230"/>
        <end position="273"/>
    </location>
</feature>
<feature type="region of interest" description="Disordered" evidence="1">
    <location>
        <begin position="107"/>
        <end position="129"/>
    </location>
</feature>
<evidence type="ECO:0000313" key="2">
    <source>
        <dbReference type="EMBL" id="EMD30555.1"/>
    </source>
</evidence>
<reference evidence="2 3" key="1">
    <citation type="journal article" date="2012" name="Proc. Natl. Acad. Sci. U.S.A.">
        <title>Comparative genomics of Ceriporiopsis subvermispora and Phanerochaete chrysosporium provide insight into selective ligninolysis.</title>
        <authorList>
            <person name="Fernandez-Fueyo E."/>
            <person name="Ruiz-Duenas F.J."/>
            <person name="Ferreira P."/>
            <person name="Floudas D."/>
            <person name="Hibbett D.S."/>
            <person name="Canessa P."/>
            <person name="Larrondo L.F."/>
            <person name="James T.Y."/>
            <person name="Seelenfreund D."/>
            <person name="Lobos S."/>
            <person name="Polanco R."/>
            <person name="Tello M."/>
            <person name="Honda Y."/>
            <person name="Watanabe T."/>
            <person name="Watanabe T."/>
            <person name="Ryu J.S."/>
            <person name="Kubicek C.P."/>
            <person name="Schmoll M."/>
            <person name="Gaskell J."/>
            <person name="Hammel K.E."/>
            <person name="St John F.J."/>
            <person name="Vanden Wymelenberg A."/>
            <person name="Sabat G."/>
            <person name="Splinter BonDurant S."/>
            <person name="Syed K."/>
            <person name="Yadav J.S."/>
            <person name="Doddapaneni H."/>
            <person name="Subramanian V."/>
            <person name="Lavin J.L."/>
            <person name="Oguiza J.A."/>
            <person name="Perez G."/>
            <person name="Pisabarro A.G."/>
            <person name="Ramirez L."/>
            <person name="Santoyo F."/>
            <person name="Master E."/>
            <person name="Coutinho P.M."/>
            <person name="Henrissat B."/>
            <person name="Lombard V."/>
            <person name="Magnuson J.K."/>
            <person name="Kuees U."/>
            <person name="Hori C."/>
            <person name="Igarashi K."/>
            <person name="Samejima M."/>
            <person name="Held B.W."/>
            <person name="Barry K.W."/>
            <person name="LaButti K.M."/>
            <person name="Lapidus A."/>
            <person name="Lindquist E.A."/>
            <person name="Lucas S.M."/>
            <person name="Riley R."/>
            <person name="Salamov A.A."/>
            <person name="Hoffmeister D."/>
            <person name="Schwenk D."/>
            <person name="Hadar Y."/>
            <person name="Yarden O."/>
            <person name="de Vries R.P."/>
            <person name="Wiebenga A."/>
            <person name="Stenlid J."/>
            <person name="Eastwood D."/>
            <person name="Grigoriev I.V."/>
            <person name="Berka R.M."/>
            <person name="Blanchette R.A."/>
            <person name="Kersten P."/>
            <person name="Martinez A.T."/>
            <person name="Vicuna R."/>
            <person name="Cullen D."/>
        </authorList>
    </citation>
    <scope>NUCLEOTIDE SEQUENCE [LARGE SCALE GENOMIC DNA]</scope>
    <source>
        <strain evidence="2 3">B</strain>
    </source>
</reference>
<sequence>MRGRFDSVSLFYLLRCLPGSFPTEASHVLAPGGVMCGATILGRAAPHNWVGRALVEVYSRRGVFGNAGDTKDDLERALRAAFAEVTVEPVGVVVLFSARKPIPARPRVGSARAQKMEMEEGRSSARLPNDGDAAVRVLTCPGTTIHYDTVTRPPSFASSSAPFSLRSIAPFFRQIPLAAPSLTHIPSHTSRPTPALNLYQCTPRSDLTFPNRAATARPSLPLACTRARPHLREEQATSPSAKNTTQHQVAPLPPHAHERAHVRQSPAPPALAAPPLARTYAHSVMLSGQV</sequence>
<proteinExistence type="predicted"/>
<evidence type="ECO:0008006" key="4">
    <source>
        <dbReference type="Google" id="ProtNLM"/>
    </source>
</evidence>
<dbReference type="AlphaFoldDB" id="M2QEX1"/>
<organism evidence="2 3">
    <name type="scientific">Ceriporiopsis subvermispora (strain B)</name>
    <name type="common">White-rot fungus</name>
    <name type="synonym">Gelatoporia subvermispora</name>
    <dbReference type="NCBI Taxonomy" id="914234"/>
    <lineage>
        <taxon>Eukaryota</taxon>
        <taxon>Fungi</taxon>
        <taxon>Dikarya</taxon>
        <taxon>Basidiomycota</taxon>
        <taxon>Agaricomycotina</taxon>
        <taxon>Agaricomycetes</taxon>
        <taxon>Polyporales</taxon>
        <taxon>Gelatoporiaceae</taxon>
        <taxon>Gelatoporia</taxon>
    </lineage>
</organism>
<keyword evidence="3" id="KW-1185">Reference proteome</keyword>
<evidence type="ECO:0000313" key="3">
    <source>
        <dbReference type="Proteomes" id="UP000016930"/>
    </source>
</evidence>
<name>M2QEX1_CERS8</name>
<dbReference type="OrthoDB" id="10061782at2759"/>